<dbReference type="Gene3D" id="3.30.1330.10">
    <property type="entry name" value="PurM-like, N-terminal domain"/>
    <property type="match status" value="1"/>
</dbReference>
<dbReference type="KEGG" id="smo:SELMODRAFT_422140"/>
<dbReference type="EC" id="6.3.3.1" evidence="2"/>
<dbReference type="eggNOG" id="KOG0237">
    <property type="taxonomic scope" value="Eukaryota"/>
</dbReference>
<evidence type="ECO:0000259" key="7">
    <source>
        <dbReference type="Pfam" id="PF02769"/>
    </source>
</evidence>
<dbReference type="AlphaFoldDB" id="D8SHG8"/>
<evidence type="ECO:0000256" key="3">
    <source>
        <dbReference type="ARBA" id="ARBA00022598"/>
    </source>
</evidence>
<comment type="pathway">
    <text evidence="1">Purine metabolism; IMP biosynthesis via de novo pathway; 5-amino-1-(5-phospho-D-ribosyl)imidazole from N(2)-formyl-N(1)-(5-phospho-D-ribosyl)glycinamide: step 2/2.</text>
</comment>
<reference evidence="8 9" key="1">
    <citation type="journal article" date="2011" name="Science">
        <title>The Selaginella genome identifies genetic changes associated with the evolution of vascular plants.</title>
        <authorList>
            <person name="Banks J.A."/>
            <person name="Nishiyama T."/>
            <person name="Hasebe M."/>
            <person name="Bowman J.L."/>
            <person name="Gribskov M."/>
            <person name="dePamphilis C."/>
            <person name="Albert V.A."/>
            <person name="Aono N."/>
            <person name="Aoyama T."/>
            <person name="Ambrose B.A."/>
            <person name="Ashton N.W."/>
            <person name="Axtell M.J."/>
            <person name="Barker E."/>
            <person name="Barker M.S."/>
            <person name="Bennetzen J.L."/>
            <person name="Bonawitz N.D."/>
            <person name="Chapple C."/>
            <person name="Cheng C."/>
            <person name="Correa L.G."/>
            <person name="Dacre M."/>
            <person name="DeBarry J."/>
            <person name="Dreyer I."/>
            <person name="Elias M."/>
            <person name="Engstrom E.M."/>
            <person name="Estelle M."/>
            <person name="Feng L."/>
            <person name="Finet C."/>
            <person name="Floyd S.K."/>
            <person name="Frommer W.B."/>
            <person name="Fujita T."/>
            <person name="Gramzow L."/>
            <person name="Gutensohn M."/>
            <person name="Harholt J."/>
            <person name="Hattori M."/>
            <person name="Heyl A."/>
            <person name="Hirai T."/>
            <person name="Hiwatashi Y."/>
            <person name="Ishikawa M."/>
            <person name="Iwata M."/>
            <person name="Karol K.G."/>
            <person name="Koehler B."/>
            <person name="Kolukisaoglu U."/>
            <person name="Kubo M."/>
            <person name="Kurata T."/>
            <person name="Lalonde S."/>
            <person name="Li K."/>
            <person name="Li Y."/>
            <person name="Litt A."/>
            <person name="Lyons E."/>
            <person name="Manning G."/>
            <person name="Maruyama T."/>
            <person name="Michael T.P."/>
            <person name="Mikami K."/>
            <person name="Miyazaki S."/>
            <person name="Morinaga S."/>
            <person name="Murata T."/>
            <person name="Mueller-Roeber B."/>
            <person name="Nelson D.R."/>
            <person name="Obara M."/>
            <person name="Oguri Y."/>
            <person name="Olmstead R.G."/>
            <person name="Onodera N."/>
            <person name="Petersen B.L."/>
            <person name="Pils B."/>
            <person name="Prigge M."/>
            <person name="Rensing S.A."/>
            <person name="Riano-Pachon D.M."/>
            <person name="Roberts A.W."/>
            <person name="Sato Y."/>
            <person name="Scheller H.V."/>
            <person name="Schulz B."/>
            <person name="Schulz C."/>
            <person name="Shakirov E.V."/>
            <person name="Shibagaki N."/>
            <person name="Shinohara N."/>
            <person name="Shippen D.E."/>
            <person name="Soerensen I."/>
            <person name="Sotooka R."/>
            <person name="Sugimoto N."/>
            <person name="Sugita M."/>
            <person name="Sumikawa N."/>
            <person name="Tanurdzic M."/>
            <person name="Theissen G."/>
            <person name="Ulvskov P."/>
            <person name="Wakazuki S."/>
            <person name="Weng J.K."/>
            <person name="Willats W.W."/>
            <person name="Wipf D."/>
            <person name="Wolf P.G."/>
            <person name="Yang L."/>
            <person name="Zimmer A.D."/>
            <person name="Zhu Q."/>
            <person name="Mitros T."/>
            <person name="Hellsten U."/>
            <person name="Loque D."/>
            <person name="Otillar R."/>
            <person name="Salamov A."/>
            <person name="Schmutz J."/>
            <person name="Shapiro H."/>
            <person name="Lindquist E."/>
            <person name="Lucas S."/>
            <person name="Rokhsar D."/>
            <person name="Grigoriev I.V."/>
        </authorList>
    </citation>
    <scope>NUCLEOTIDE SEQUENCE [LARGE SCALE GENOMIC DNA]</scope>
</reference>
<evidence type="ECO:0000259" key="6">
    <source>
        <dbReference type="Pfam" id="PF00586"/>
    </source>
</evidence>
<dbReference type="InterPro" id="IPR036921">
    <property type="entry name" value="PurM-like_N_sf"/>
</dbReference>
<dbReference type="GO" id="GO:0004637">
    <property type="term" value="F:phosphoribosylamine-glycine ligase activity"/>
    <property type="evidence" value="ECO:0000318"/>
    <property type="project" value="GO_Central"/>
</dbReference>
<dbReference type="STRING" id="88036.D8SHG8"/>
<dbReference type="GO" id="GO:0004641">
    <property type="term" value="F:phosphoribosylformylglycinamidine cyclo-ligase activity"/>
    <property type="evidence" value="ECO:0000318"/>
    <property type="project" value="GO_Central"/>
</dbReference>
<dbReference type="InterPro" id="IPR004733">
    <property type="entry name" value="PurM_cligase"/>
</dbReference>
<feature type="domain" description="PurM-like C-terminal" evidence="7">
    <location>
        <begin position="159"/>
        <end position="312"/>
    </location>
</feature>
<accession>D8SHG8</accession>
<dbReference type="Pfam" id="PF02769">
    <property type="entry name" value="AIRS_C"/>
    <property type="match status" value="1"/>
</dbReference>
<dbReference type="GO" id="GO:0006189">
    <property type="term" value="P:'de novo' IMP biosynthetic process"/>
    <property type="evidence" value="ECO:0007669"/>
    <property type="project" value="UniProtKB-UniPathway"/>
</dbReference>
<keyword evidence="4" id="KW-0547">Nucleotide-binding</keyword>
<proteinExistence type="predicted"/>
<dbReference type="Pfam" id="PF00586">
    <property type="entry name" value="AIRS"/>
    <property type="match status" value="1"/>
</dbReference>
<sequence length="319" mass="33560">MAAQLSCIAYIARPRILATGGDAWRLQSVAACPSIPGVSLLDAGDGSSFLVTRAVGTTSKLLVAREMRNLEVIGYDLVASALNGLVASGAKPSFFSHTDALGDNEREMDELLSGVTSACIAGNCPINRGSGKKTPRGVLAGMALGEVRKELLLDGRGIQDGDWLIGLETQALHSQKFGSVLSLAKEHGRLKSVGKAILTLPRIYVSTVLDLIAKKKIKAAAHFSSAGITDAIAKLLGPREFGASIRRLGSWPLPPVLVWIKEAGDLSDEEMLAAFNVGLEMVLVCDSARGYEVLDLVRGAHHIGSVIAGSGIIIDKLLN</sequence>
<dbReference type="EMBL" id="GL377620">
    <property type="protein sequence ID" value="EFJ16000.1"/>
    <property type="molecule type" value="Genomic_DNA"/>
</dbReference>
<dbReference type="InterPro" id="IPR010918">
    <property type="entry name" value="PurM-like_C_dom"/>
</dbReference>
<keyword evidence="9" id="KW-1185">Reference proteome</keyword>
<gene>
    <name evidence="8" type="ORF">SELMODRAFT_422140</name>
</gene>
<dbReference type="SUPFAM" id="SSF56042">
    <property type="entry name" value="PurM C-terminal domain-like"/>
    <property type="match status" value="1"/>
</dbReference>
<dbReference type="SUPFAM" id="SSF55326">
    <property type="entry name" value="PurM N-terminal domain-like"/>
    <property type="match status" value="1"/>
</dbReference>
<name>D8SHG8_SELML</name>
<evidence type="ECO:0000256" key="5">
    <source>
        <dbReference type="ARBA" id="ARBA00022840"/>
    </source>
</evidence>
<dbReference type="PANTHER" id="PTHR10520:SF12">
    <property type="entry name" value="TRIFUNCTIONAL PURINE BIOSYNTHETIC PROTEIN ADENOSINE-3"/>
    <property type="match status" value="1"/>
</dbReference>
<evidence type="ECO:0000256" key="4">
    <source>
        <dbReference type="ARBA" id="ARBA00022741"/>
    </source>
</evidence>
<dbReference type="Gramene" id="EFJ16000">
    <property type="protein sequence ID" value="EFJ16000"/>
    <property type="gene ID" value="SELMODRAFT_422140"/>
</dbReference>
<feature type="domain" description="PurM-like N-terminal" evidence="6">
    <location>
        <begin position="62"/>
        <end position="147"/>
    </location>
</feature>
<keyword evidence="3" id="KW-0436">Ligase</keyword>
<dbReference type="Proteomes" id="UP000001514">
    <property type="component" value="Unassembled WGS sequence"/>
</dbReference>
<dbReference type="InterPro" id="IPR036676">
    <property type="entry name" value="PurM-like_C_sf"/>
</dbReference>
<evidence type="ECO:0000313" key="9">
    <source>
        <dbReference type="Proteomes" id="UP000001514"/>
    </source>
</evidence>
<keyword evidence="5" id="KW-0067">ATP-binding</keyword>
<dbReference type="GO" id="GO:0006164">
    <property type="term" value="P:purine nucleotide biosynthetic process"/>
    <property type="evidence" value="ECO:0000318"/>
    <property type="project" value="GO_Central"/>
</dbReference>
<dbReference type="HOGENOM" id="CLU_872639_0_0_1"/>
<organism evidence="9">
    <name type="scientific">Selaginella moellendorffii</name>
    <name type="common">Spikemoss</name>
    <dbReference type="NCBI Taxonomy" id="88036"/>
    <lineage>
        <taxon>Eukaryota</taxon>
        <taxon>Viridiplantae</taxon>
        <taxon>Streptophyta</taxon>
        <taxon>Embryophyta</taxon>
        <taxon>Tracheophyta</taxon>
        <taxon>Lycopodiopsida</taxon>
        <taxon>Selaginellales</taxon>
        <taxon>Selaginellaceae</taxon>
        <taxon>Selaginella</taxon>
    </lineage>
</organism>
<evidence type="ECO:0000256" key="2">
    <source>
        <dbReference type="ARBA" id="ARBA00013047"/>
    </source>
</evidence>
<dbReference type="InterPro" id="IPR016188">
    <property type="entry name" value="PurM-like_N"/>
</dbReference>
<evidence type="ECO:0000313" key="8">
    <source>
        <dbReference type="EMBL" id="EFJ16000.1"/>
    </source>
</evidence>
<dbReference type="GO" id="GO:0005524">
    <property type="term" value="F:ATP binding"/>
    <property type="evidence" value="ECO:0007669"/>
    <property type="project" value="UniProtKB-KW"/>
</dbReference>
<dbReference type="InParanoid" id="D8SHG8"/>
<dbReference type="Gene3D" id="3.90.650.10">
    <property type="entry name" value="PurM-like C-terminal domain"/>
    <property type="match status" value="1"/>
</dbReference>
<evidence type="ECO:0000256" key="1">
    <source>
        <dbReference type="ARBA" id="ARBA00004686"/>
    </source>
</evidence>
<protein>
    <recommendedName>
        <fullName evidence="2">phosphoribosylformylglycinamidine cyclo-ligase</fullName>
        <ecNumber evidence="2">6.3.3.1</ecNumber>
    </recommendedName>
</protein>
<dbReference type="GO" id="GO:0046084">
    <property type="term" value="P:adenine biosynthetic process"/>
    <property type="evidence" value="ECO:0000318"/>
    <property type="project" value="GO_Central"/>
</dbReference>
<dbReference type="PANTHER" id="PTHR10520">
    <property type="entry name" value="TRIFUNCTIONAL PURINE BIOSYNTHETIC PROTEIN ADENOSINE-3-RELATED"/>
    <property type="match status" value="1"/>
</dbReference>
<dbReference type="GO" id="GO:0005829">
    <property type="term" value="C:cytosol"/>
    <property type="evidence" value="ECO:0000318"/>
    <property type="project" value="GO_Central"/>
</dbReference>
<dbReference type="UniPathway" id="UPA00074">
    <property type="reaction ID" value="UER00129"/>
</dbReference>